<dbReference type="EMBL" id="JAJFZV010000016">
    <property type="protein sequence ID" value="MCC3299027.1"/>
    <property type="molecule type" value="Genomic_DNA"/>
</dbReference>
<accession>A0A9X1MGM7</accession>
<evidence type="ECO:0000313" key="2">
    <source>
        <dbReference type="Proteomes" id="UP001139158"/>
    </source>
</evidence>
<dbReference type="Proteomes" id="UP001139158">
    <property type="component" value="Unassembled WGS sequence"/>
</dbReference>
<dbReference type="AlphaFoldDB" id="A0A9X1MGM7"/>
<protein>
    <submittedName>
        <fullName evidence="1">V-type ATPase subunit</fullName>
    </submittedName>
</protein>
<organism evidence="1 2">
    <name type="scientific">Arthrobacter caoxuetaonis</name>
    <dbReference type="NCBI Taxonomy" id="2886935"/>
    <lineage>
        <taxon>Bacteria</taxon>
        <taxon>Bacillati</taxon>
        <taxon>Actinomycetota</taxon>
        <taxon>Actinomycetes</taxon>
        <taxon>Micrococcales</taxon>
        <taxon>Micrococcaceae</taxon>
        <taxon>Arthrobacter</taxon>
    </lineage>
</organism>
<evidence type="ECO:0000313" key="1">
    <source>
        <dbReference type="EMBL" id="MCC3299027.1"/>
    </source>
</evidence>
<sequence>MRSDWVAATVRAKAMARRRAGAGLCREAAAQSSLDQALEVLSSTSYAADLAGTTDLAAAQDATRRSVLWQLRVLAGWVPVSGARMVHAAGAAFELVNILLLARRLAESADQPAGQLGDQDSAGDLHRSVPLPEYFELGGLATAWPRLSAAGSTAELAELLRTSPWGDPGSPDTMPDTLTAVWLRRLAAAVPQARSWAVAEAALLAARRILVSPATGTSTVPEIPERLGMLLQPLIGGTWSTADDVASFRAALPAAAAPVLDGVEDPTGLWRAEAALQARVEEDAFRLLRSGLPGPDTAVGAVAVLAVDAWRMRAALAAASAGGGSEVLDAVA</sequence>
<gene>
    <name evidence="1" type="ORF">LJ757_14650</name>
</gene>
<reference evidence="1" key="1">
    <citation type="submission" date="2021-10" db="EMBL/GenBank/DDBJ databases">
        <title>Novel species in genus Arthrobacter.</title>
        <authorList>
            <person name="Liu Y."/>
        </authorList>
    </citation>
    <scope>NUCLEOTIDE SEQUENCE</scope>
    <source>
        <strain evidence="1">Zg-Y453</strain>
    </source>
</reference>
<comment type="caution">
    <text evidence="1">The sequence shown here is derived from an EMBL/GenBank/DDBJ whole genome shotgun (WGS) entry which is preliminary data.</text>
</comment>
<keyword evidence="2" id="KW-1185">Reference proteome</keyword>
<proteinExistence type="predicted"/>
<dbReference type="RefSeq" id="WP_227896950.1">
    <property type="nucleotide sequence ID" value="NZ_CP099466.1"/>
</dbReference>
<name>A0A9X1MGM7_9MICC</name>